<evidence type="ECO:0000256" key="1">
    <source>
        <dbReference type="ARBA" id="ARBA00001933"/>
    </source>
</evidence>
<feature type="domain" description="Aromatic amino acid beta-eliminating lyase/threonine aldolase" evidence="5">
    <location>
        <begin position="155"/>
        <end position="293"/>
    </location>
</feature>
<comment type="similarity">
    <text evidence="2">Belongs to the threonine aldolase family.</text>
</comment>
<dbReference type="Pfam" id="PF01212">
    <property type="entry name" value="Beta_elim_lyase"/>
    <property type="match status" value="2"/>
</dbReference>
<dbReference type="GO" id="GO:0006567">
    <property type="term" value="P:L-threonine catabolic process"/>
    <property type="evidence" value="ECO:0007669"/>
    <property type="project" value="TreeGrafter"/>
</dbReference>
<dbReference type="AlphaFoldDB" id="A0A2T9ZLM1"/>
<feature type="modified residue" description="N6-(pyridoxal phosphate)lysine" evidence="4">
    <location>
        <position position="185"/>
    </location>
</feature>
<dbReference type="GO" id="GO:0008732">
    <property type="term" value="F:L-allo-threonine aldolase activity"/>
    <property type="evidence" value="ECO:0007669"/>
    <property type="project" value="TreeGrafter"/>
</dbReference>
<dbReference type="InterPro" id="IPR015421">
    <property type="entry name" value="PyrdxlP-dep_Trfase_major"/>
</dbReference>
<organism evidence="6 7">
    <name type="scientific">Smittium megazygosporum</name>
    <dbReference type="NCBI Taxonomy" id="133381"/>
    <lineage>
        <taxon>Eukaryota</taxon>
        <taxon>Fungi</taxon>
        <taxon>Fungi incertae sedis</taxon>
        <taxon>Zoopagomycota</taxon>
        <taxon>Kickxellomycotina</taxon>
        <taxon>Harpellomycetes</taxon>
        <taxon>Harpellales</taxon>
        <taxon>Legeriomycetaceae</taxon>
        <taxon>Smittium</taxon>
    </lineage>
</organism>
<dbReference type="PIRSF" id="PIRSF017617">
    <property type="entry name" value="Thr_aldolase"/>
    <property type="match status" value="1"/>
</dbReference>
<dbReference type="EMBL" id="MBFS01000003">
    <property type="protein sequence ID" value="PVV05452.1"/>
    <property type="molecule type" value="Genomic_DNA"/>
</dbReference>
<comment type="caution">
    <text evidence="6">The sequence shown here is derived from an EMBL/GenBank/DDBJ whole genome shotgun (WGS) entry which is preliminary data.</text>
</comment>
<dbReference type="InterPro" id="IPR015424">
    <property type="entry name" value="PyrdxlP-dep_Trfase"/>
</dbReference>
<sequence length="345" mass="38469">MLVASRAQLFKRNTIFRRLYSHFSNESKDAAQARIKYDMRSDTVTKPTPKMFERIFSAKVGDDVYGEDFSVIELEKRMAELCGKEAGMFCASGTMSNQIGILANLSIPPFSILCDVNAHINVYEAGGIAFHSRASTTAVKPANDKYLTLPEVKNGARLWNASVEAGFSFKDISQYFDSLSVCFSKGLGAPVGSILIGEKRFIHRARHLRKLFGGGTRAAFRRIDYEVKCNIVYNYRWRQAGILAEAAQYCIDNHLPLLKEDHKRAKALATELEKLGIGFAHPVETNMVFADFSNTKLDAIKIAEAIEEAGVLIMPYSETVARIVFHHQVGDDASDIIISTLKRIL</sequence>
<proteinExistence type="inferred from homology"/>
<dbReference type="InterPro" id="IPR015422">
    <property type="entry name" value="PyrdxlP-dep_Trfase_small"/>
</dbReference>
<evidence type="ECO:0000256" key="4">
    <source>
        <dbReference type="PIRSR" id="PIRSR017617-1"/>
    </source>
</evidence>
<reference evidence="6 7" key="1">
    <citation type="journal article" date="2018" name="MBio">
        <title>Comparative Genomics Reveals the Core Gene Toolbox for the Fungus-Insect Symbiosis.</title>
        <authorList>
            <person name="Wang Y."/>
            <person name="Stata M."/>
            <person name="Wang W."/>
            <person name="Stajich J.E."/>
            <person name="White M.M."/>
            <person name="Moncalvo J.M."/>
        </authorList>
    </citation>
    <scope>NUCLEOTIDE SEQUENCE [LARGE SCALE GENOMIC DNA]</scope>
    <source>
        <strain evidence="6 7">SC-DP-2</strain>
    </source>
</reference>
<gene>
    <name evidence="6" type="ORF">BB560_000029</name>
</gene>
<dbReference type="InterPro" id="IPR023603">
    <property type="entry name" value="Low_specificity_L-TA-like"/>
</dbReference>
<dbReference type="Gene3D" id="3.40.640.10">
    <property type="entry name" value="Type I PLP-dependent aspartate aminotransferase-like (Major domain)"/>
    <property type="match status" value="2"/>
</dbReference>
<dbReference type="InterPro" id="IPR001597">
    <property type="entry name" value="ArAA_b-elim_lyase/Thr_aldolase"/>
</dbReference>
<comment type="cofactor">
    <cofactor evidence="1">
        <name>pyridoxal 5'-phosphate</name>
        <dbReference type="ChEBI" id="CHEBI:597326"/>
    </cofactor>
</comment>
<feature type="domain" description="Aromatic amino acid beta-eliminating lyase/threonine aldolase" evidence="5">
    <location>
        <begin position="38"/>
        <end position="153"/>
    </location>
</feature>
<dbReference type="OrthoDB" id="10261951at2759"/>
<dbReference type="STRING" id="133381.A0A2T9ZLM1"/>
<dbReference type="GO" id="GO:0006545">
    <property type="term" value="P:glycine biosynthetic process"/>
    <property type="evidence" value="ECO:0007669"/>
    <property type="project" value="TreeGrafter"/>
</dbReference>
<dbReference type="GO" id="GO:0005829">
    <property type="term" value="C:cytosol"/>
    <property type="evidence" value="ECO:0007669"/>
    <property type="project" value="TreeGrafter"/>
</dbReference>
<evidence type="ECO:0000313" key="6">
    <source>
        <dbReference type="EMBL" id="PVV05452.1"/>
    </source>
</evidence>
<dbReference type="Gene3D" id="3.90.1150.10">
    <property type="entry name" value="Aspartate Aminotransferase, domain 1"/>
    <property type="match status" value="1"/>
</dbReference>
<keyword evidence="7" id="KW-1185">Reference proteome</keyword>
<dbReference type="PANTHER" id="PTHR48097">
    <property type="entry name" value="L-THREONINE ALDOLASE-RELATED"/>
    <property type="match status" value="1"/>
</dbReference>
<evidence type="ECO:0000313" key="7">
    <source>
        <dbReference type="Proteomes" id="UP000245609"/>
    </source>
</evidence>
<accession>A0A2T9ZLM1</accession>
<evidence type="ECO:0000256" key="2">
    <source>
        <dbReference type="ARBA" id="ARBA00006966"/>
    </source>
</evidence>
<evidence type="ECO:0000256" key="3">
    <source>
        <dbReference type="ARBA" id="ARBA00022898"/>
    </source>
</evidence>
<evidence type="ECO:0000259" key="5">
    <source>
        <dbReference type="Pfam" id="PF01212"/>
    </source>
</evidence>
<dbReference type="PANTHER" id="PTHR48097:SF9">
    <property type="entry name" value="L-THREONINE ALDOLASE"/>
    <property type="match status" value="1"/>
</dbReference>
<dbReference type="SUPFAM" id="SSF53383">
    <property type="entry name" value="PLP-dependent transferases"/>
    <property type="match status" value="1"/>
</dbReference>
<name>A0A2T9ZLM1_9FUNG</name>
<dbReference type="Proteomes" id="UP000245609">
    <property type="component" value="Unassembled WGS sequence"/>
</dbReference>
<keyword evidence="3" id="KW-0663">Pyridoxal phosphate</keyword>
<protein>
    <recommendedName>
        <fullName evidence="5">Aromatic amino acid beta-eliminating lyase/threonine aldolase domain-containing protein</fullName>
    </recommendedName>
</protein>